<feature type="transmembrane region" description="Helical" evidence="1">
    <location>
        <begin position="30"/>
        <end position="52"/>
    </location>
</feature>
<dbReference type="AlphaFoldDB" id="A0AB36FL97"/>
<sequence length="53" mass="5453">MKPILSIGIAAALLIYYGYQLATSPATAFGVADLLVIFVGVLVSTILAVASVR</sequence>
<keyword evidence="3" id="KW-1185">Reference proteome</keyword>
<evidence type="ECO:0000313" key="3">
    <source>
        <dbReference type="Proteomes" id="UP000095392"/>
    </source>
</evidence>
<gene>
    <name evidence="2" type="ORF">BFV95_4496</name>
</gene>
<protein>
    <submittedName>
        <fullName evidence="2">Membrane protein</fullName>
    </submittedName>
</protein>
<keyword evidence="1" id="KW-0472">Membrane</keyword>
<organism evidence="2 3">
    <name type="scientific">Alteromonas macleodii</name>
    <name type="common">Pseudoalteromonas macleodii</name>
    <dbReference type="NCBI Taxonomy" id="28108"/>
    <lineage>
        <taxon>Bacteria</taxon>
        <taxon>Pseudomonadati</taxon>
        <taxon>Pseudomonadota</taxon>
        <taxon>Gammaproteobacteria</taxon>
        <taxon>Alteromonadales</taxon>
        <taxon>Alteromonadaceae</taxon>
        <taxon>Alteromonas/Salinimonas group</taxon>
        <taxon>Alteromonas</taxon>
    </lineage>
</organism>
<dbReference type="Proteomes" id="UP000095392">
    <property type="component" value="Unassembled WGS sequence"/>
</dbReference>
<name>A0AB36FL97_ALTMA</name>
<proteinExistence type="predicted"/>
<accession>A0AB36FL97</accession>
<dbReference type="RefSeq" id="WP_170826537.1">
    <property type="nucleotide sequence ID" value="NZ_MIPW01000064.1"/>
</dbReference>
<keyword evidence="1" id="KW-0812">Transmembrane</keyword>
<evidence type="ECO:0000256" key="1">
    <source>
        <dbReference type="SAM" id="Phobius"/>
    </source>
</evidence>
<comment type="caution">
    <text evidence="2">The sequence shown here is derived from an EMBL/GenBank/DDBJ whole genome shotgun (WGS) entry which is preliminary data.</text>
</comment>
<evidence type="ECO:0000313" key="2">
    <source>
        <dbReference type="EMBL" id="OES25028.1"/>
    </source>
</evidence>
<reference evidence="2 3" key="1">
    <citation type="submission" date="2016-09" db="EMBL/GenBank/DDBJ databases">
        <title>Draft Genome Sequence of four Alteromonas macleodii strains isolated from copper coupons and grown long-term at elevated copper levels.</title>
        <authorList>
            <person name="Cusick K."/>
            <person name="Dale J."/>
            <person name="Little B."/>
            <person name="Biffinger J."/>
        </authorList>
    </citation>
    <scope>NUCLEOTIDE SEQUENCE [LARGE SCALE GENOMIC DNA]</scope>
    <source>
        <strain evidence="2 3">KCP01</strain>
    </source>
</reference>
<keyword evidence="1" id="KW-1133">Transmembrane helix</keyword>
<dbReference type="EMBL" id="MIPY01000053">
    <property type="protein sequence ID" value="OES25028.1"/>
    <property type="molecule type" value="Genomic_DNA"/>
</dbReference>